<evidence type="ECO:0000313" key="3">
    <source>
        <dbReference type="Proteomes" id="UP000249524"/>
    </source>
</evidence>
<dbReference type="InterPro" id="IPR016181">
    <property type="entry name" value="Acyl_CoA_acyltransferase"/>
</dbReference>
<dbReference type="Proteomes" id="UP000249524">
    <property type="component" value="Unassembled WGS sequence"/>
</dbReference>
<comment type="caution">
    <text evidence="2">The sequence shown here is derived from an EMBL/GenBank/DDBJ whole genome shotgun (WGS) entry which is preliminary data.</text>
</comment>
<dbReference type="SUPFAM" id="SSF55729">
    <property type="entry name" value="Acyl-CoA N-acyltransferases (Nat)"/>
    <property type="match status" value="1"/>
</dbReference>
<organism evidence="2 3">
    <name type="scientific">Phenylobacterium kunshanense</name>
    <dbReference type="NCBI Taxonomy" id="1445034"/>
    <lineage>
        <taxon>Bacteria</taxon>
        <taxon>Pseudomonadati</taxon>
        <taxon>Pseudomonadota</taxon>
        <taxon>Alphaproteobacteria</taxon>
        <taxon>Caulobacterales</taxon>
        <taxon>Caulobacteraceae</taxon>
        <taxon>Phenylobacterium</taxon>
    </lineage>
</organism>
<name>A0A328BA26_9CAUL</name>
<reference evidence="2 3" key="1">
    <citation type="submission" date="2018-05" db="EMBL/GenBank/DDBJ databases">
        <authorList>
            <person name="Lanie J.A."/>
            <person name="Ng W.-L."/>
            <person name="Kazmierczak K.M."/>
            <person name="Andrzejewski T.M."/>
            <person name="Davidsen T.M."/>
            <person name="Wayne K.J."/>
            <person name="Tettelin H."/>
            <person name="Glass J.I."/>
            <person name="Rusch D."/>
            <person name="Podicherti R."/>
            <person name="Tsui H.-C.T."/>
            <person name="Winkler M.E."/>
        </authorList>
    </citation>
    <scope>NUCLEOTIDE SEQUENCE [LARGE SCALE GENOMIC DNA]</scope>
    <source>
        <strain evidence="2 3">BUT-10</strain>
    </source>
</reference>
<dbReference type="AlphaFoldDB" id="A0A328BA26"/>
<sequence>MTQILPATPDLMDEIEIWLDAEERAYNAGDAAVRGFRCNWDTVRKSWGCGERPVDVLVVGGKAVGFLYGTDILEIHPDHRGRSYGVLLSDFMVRRASDKGFSILEIEIAPATAEPFWVRQGFKPHRMPYRDGLYATLALERQFSLGQGQRVEVEIEFYDEKEARWGAPFARYAAMGERLPDGSIQLPERLHGHDPSLTSNTDNHIKIVVDGDELYFGRAKYGRDHGVATDPHGHLYIDRVIT</sequence>
<gene>
    <name evidence="2" type="ORF">DJ019_16405</name>
</gene>
<dbReference type="EMBL" id="QFYS01000008">
    <property type="protein sequence ID" value="RAK63311.1"/>
    <property type="molecule type" value="Genomic_DNA"/>
</dbReference>
<keyword evidence="3" id="KW-1185">Reference proteome</keyword>
<evidence type="ECO:0000259" key="1">
    <source>
        <dbReference type="PROSITE" id="PS51186"/>
    </source>
</evidence>
<dbReference type="OrthoDB" id="9815041at2"/>
<dbReference type="Gene3D" id="3.40.630.30">
    <property type="match status" value="1"/>
</dbReference>
<dbReference type="GO" id="GO:0016747">
    <property type="term" value="F:acyltransferase activity, transferring groups other than amino-acyl groups"/>
    <property type="evidence" value="ECO:0007669"/>
    <property type="project" value="InterPro"/>
</dbReference>
<proteinExistence type="predicted"/>
<protein>
    <recommendedName>
        <fullName evidence="1">N-acetyltransferase domain-containing protein</fullName>
    </recommendedName>
</protein>
<dbReference type="PROSITE" id="PS51186">
    <property type="entry name" value="GNAT"/>
    <property type="match status" value="1"/>
</dbReference>
<accession>A0A328BA26</accession>
<dbReference type="InterPro" id="IPR000182">
    <property type="entry name" value="GNAT_dom"/>
</dbReference>
<dbReference type="RefSeq" id="WP_111277151.1">
    <property type="nucleotide sequence ID" value="NZ_QFYS01000008.1"/>
</dbReference>
<evidence type="ECO:0000313" key="2">
    <source>
        <dbReference type="EMBL" id="RAK63311.1"/>
    </source>
</evidence>
<feature type="domain" description="N-acetyltransferase" evidence="1">
    <location>
        <begin position="2"/>
        <end position="140"/>
    </location>
</feature>